<name>A0A371B463_9BRAD</name>
<dbReference type="Pfam" id="PF00102">
    <property type="entry name" value="Y_phosphatase"/>
    <property type="match status" value="1"/>
</dbReference>
<dbReference type="InterPro" id="IPR000387">
    <property type="entry name" value="Tyr_Pase_dom"/>
</dbReference>
<dbReference type="AlphaFoldDB" id="A0A371B463"/>
<dbReference type="RefSeq" id="WP_115518424.1">
    <property type="nucleotide sequence ID" value="NZ_QRGO01000002.1"/>
</dbReference>
<dbReference type="GO" id="GO:0004725">
    <property type="term" value="F:protein tyrosine phosphatase activity"/>
    <property type="evidence" value="ECO:0007669"/>
    <property type="project" value="InterPro"/>
</dbReference>
<dbReference type="PROSITE" id="PS00383">
    <property type="entry name" value="TYR_PHOSPHATASE_1"/>
    <property type="match status" value="1"/>
</dbReference>
<feature type="domain" description="Tyrosine specific protein phosphatases" evidence="1">
    <location>
        <begin position="64"/>
        <end position="132"/>
    </location>
</feature>
<organism evidence="2 3">
    <name type="scientific">Undibacter mobilis</name>
    <dbReference type="NCBI Taxonomy" id="2292256"/>
    <lineage>
        <taxon>Bacteria</taxon>
        <taxon>Pseudomonadati</taxon>
        <taxon>Pseudomonadota</taxon>
        <taxon>Alphaproteobacteria</taxon>
        <taxon>Hyphomicrobiales</taxon>
        <taxon>Nitrobacteraceae</taxon>
        <taxon>Undibacter</taxon>
    </lineage>
</organism>
<evidence type="ECO:0000259" key="1">
    <source>
        <dbReference type="PROSITE" id="PS50056"/>
    </source>
</evidence>
<reference evidence="3" key="1">
    <citation type="submission" date="2018-08" db="EMBL/GenBank/DDBJ databases">
        <authorList>
            <person name="Kim S.-J."/>
            <person name="Jung G.-Y."/>
        </authorList>
    </citation>
    <scope>NUCLEOTIDE SEQUENCE [LARGE SCALE GENOMIC DNA]</scope>
    <source>
        <strain evidence="3">GY_H</strain>
    </source>
</reference>
<dbReference type="InterPro" id="IPR000242">
    <property type="entry name" value="PTP_cat"/>
</dbReference>
<dbReference type="Proteomes" id="UP000263993">
    <property type="component" value="Unassembled WGS sequence"/>
</dbReference>
<proteinExistence type="predicted"/>
<dbReference type="InterPro" id="IPR016130">
    <property type="entry name" value="Tyr_Pase_AS"/>
</dbReference>
<dbReference type="Gene3D" id="3.90.190.10">
    <property type="entry name" value="Protein tyrosine phosphatase superfamily"/>
    <property type="match status" value="1"/>
</dbReference>
<dbReference type="SUPFAM" id="SSF52799">
    <property type="entry name" value="(Phosphotyrosine protein) phosphatases II"/>
    <property type="match status" value="1"/>
</dbReference>
<dbReference type="PROSITE" id="PS50056">
    <property type="entry name" value="TYR_PHOSPHATASE_2"/>
    <property type="match status" value="1"/>
</dbReference>
<sequence>MIHVCSLALLYQTVEETKAQHIVTLLRLTDRVTRPAHIAAGNHLILAVDDICDPEEGCTVPAADHVVRLVDFARRWDRSAPMVVHCFAGISRSTAAAFTAACAINPQRDEADIARTIRASSPTAMPNKRIVAIADEVLKRDGRMVRAVEALGRGTEAMQGHPFRLDIG</sequence>
<dbReference type="InterPro" id="IPR029021">
    <property type="entry name" value="Prot-tyrosine_phosphatase-like"/>
</dbReference>
<gene>
    <name evidence="2" type="ORF">DXH78_17110</name>
</gene>
<keyword evidence="3" id="KW-1185">Reference proteome</keyword>
<comment type="caution">
    <text evidence="2">The sequence shown here is derived from an EMBL/GenBank/DDBJ whole genome shotgun (WGS) entry which is preliminary data.</text>
</comment>
<dbReference type="OrthoDB" id="9794527at2"/>
<evidence type="ECO:0000313" key="2">
    <source>
        <dbReference type="EMBL" id="RDV02302.1"/>
    </source>
</evidence>
<evidence type="ECO:0000313" key="3">
    <source>
        <dbReference type="Proteomes" id="UP000263993"/>
    </source>
</evidence>
<accession>A0A371B463</accession>
<protein>
    <submittedName>
        <fullName evidence="2">Protein tyrosine phosphatase</fullName>
    </submittedName>
</protein>
<dbReference type="EMBL" id="QRGO01000002">
    <property type="protein sequence ID" value="RDV02302.1"/>
    <property type="molecule type" value="Genomic_DNA"/>
</dbReference>